<proteinExistence type="predicted"/>
<dbReference type="SUPFAM" id="SSF57701">
    <property type="entry name" value="Zn2/Cys6 DNA-binding domain"/>
    <property type="match status" value="1"/>
</dbReference>
<dbReference type="GeneID" id="28827156"/>
<sequence>MGNNKGRSRACTTCLRRRVKCDQQRPACIRCARANIVCKGYREMLFIDAKAQVLRKLGHTSPSGLRDETSSPKEVKKCQSDSQVTKLLAGSRRVLCDSKAYPIWPAPSESAMRHDHFIAHLVTNLDGPIKIICHSQLLAISHHVDSLERVARNHSFQALATTFYGLAHAQLPLVLYGRRLYLQALSMVNTTISCCCDSTGFFSETLSSVVALSLHELLAMHGSLLNRSNPLAIALLEVTRPMMIVAALIARRPSLMAQPEWNTTTICLPNDHHLPSPRSALAYLLNAFAQLPALYCEYDTILSERSADPSIQTSSGTHKQIVSTSVQTLLSRAFSLRDDICFQSTCWTTSDPDFEFSSVSPTIVASTPPYPCTDIIHFSSPQAANVVTFYNAITILINELIVSSLSLLPSDDINVLTQAAASEQTSTAISHIIRSVDYSLPFAPPPESTIRPPEPRMASASGPHNFYLTIAIRVAHRVLSQSQAPQDIGKKLWLEGVLCTIQDRGGTWMSNDHIFRAGNS</sequence>
<evidence type="ECO:0000259" key="2">
    <source>
        <dbReference type="PROSITE" id="PS50048"/>
    </source>
</evidence>
<keyword evidence="4" id="KW-1185">Reference proteome</keyword>
<dbReference type="PANTHER" id="PTHR38111">
    <property type="entry name" value="ZN(2)-C6 FUNGAL-TYPE DOMAIN-CONTAINING PROTEIN-RELATED"/>
    <property type="match status" value="1"/>
</dbReference>
<dbReference type="PANTHER" id="PTHR38111:SF2">
    <property type="entry name" value="FINGER DOMAIN PROTEIN, PUTATIVE (AFU_ORTHOLOGUE AFUA_1G01560)-RELATED"/>
    <property type="match status" value="1"/>
</dbReference>
<dbReference type="InterPro" id="IPR036864">
    <property type="entry name" value="Zn2-C6_fun-type_DNA-bd_sf"/>
</dbReference>
<dbReference type="OrthoDB" id="4314040at2759"/>
<dbReference type="GO" id="GO:0008270">
    <property type="term" value="F:zinc ion binding"/>
    <property type="evidence" value="ECO:0007669"/>
    <property type="project" value="InterPro"/>
</dbReference>
<dbReference type="KEGG" id="psco:LY89DRAFT_705124"/>
<dbReference type="Proteomes" id="UP000070700">
    <property type="component" value="Unassembled WGS sequence"/>
</dbReference>
<keyword evidence="1" id="KW-0539">Nucleus</keyword>
<dbReference type="InterPro" id="IPR053178">
    <property type="entry name" value="Osmoadaptation_assoc"/>
</dbReference>
<dbReference type="CDD" id="cd00067">
    <property type="entry name" value="GAL4"/>
    <property type="match status" value="1"/>
</dbReference>
<dbReference type="RefSeq" id="XP_018075654.1">
    <property type="nucleotide sequence ID" value="XM_018217430.1"/>
</dbReference>
<dbReference type="PROSITE" id="PS50048">
    <property type="entry name" value="ZN2_CY6_FUNGAL_2"/>
    <property type="match status" value="1"/>
</dbReference>
<feature type="domain" description="Zn(2)-C6 fungal-type" evidence="2">
    <location>
        <begin position="10"/>
        <end position="38"/>
    </location>
</feature>
<protein>
    <recommendedName>
        <fullName evidence="2">Zn(2)-C6 fungal-type domain-containing protein</fullName>
    </recommendedName>
</protein>
<dbReference type="AlphaFoldDB" id="A0A194XMH9"/>
<accession>A0A194XMH9</accession>
<reference evidence="3 4" key="1">
    <citation type="submission" date="2015-10" db="EMBL/GenBank/DDBJ databases">
        <title>Full genome of DAOMC 229536 Phialocephala scopiformis, a fungal endophyte of spruce producing the potent anti-insectan compound rugulosin.</title>
        <authorList>
            <consortium name="DOE Joint Genome Institute"/>
            <person name="Walker A.K."/>
            <person name="Frasz S.L."/>
            <person name="Seifert K.A."/>
            <person name="Miller J.D."/>
            <person name="Mondo S.J."/>
            <person name="Labutti K."/>
            <person name="Lipzen A."/>
            <person name="Dockter R."/>
            <person name="Kennedy M."/>
            <person name="Grigoriev I.V."/>
            <person name="Spatafora J.W."/>
        </authorList>
    </citation>
    <scope>NUCLEOTIDE SEQUENCE [LARGE SCALE GENOMIC DNA]</scope>
    <source>
        <strain evidence="3 4">CBS 120377</strain>
    </source>
</reference>
<dbReference type="InParanoid" id="A0A194XMH9"/>
<dbReference type="InterPro" id="IPR001138">
    <property type="entry name" value="Zn2Cys6_DnaBD"/>
</dbReference>
<evidence type="ECO:0000256" key="1">
    <source>
        <dbReference type="ARBA" id="ARBA00023242"/>
    </source>
</evidence>
<dbReference type="EMBL" id="KQ947408">
    <property type="protein sequence ID" value="KUJ21299.1"/>
    <property type="molecule type" value="Genomic_DNA"/>
</dbReference>
<organism evidence="3 4">
    <name type="scientific">Mollisia scopiformis</name>
    <name type="common">Conifer needle endophyte fungus</name>
    <name type="synonym">Phialocephala scopiformis</name>
    <dbReference type="NCBI Taxonomy" id="149040"/>
    <lineage>
        <taxon>Eukaryota</taxon>
        <taxon>Fungi</taxon>
        <taxon>Dikarya</taxon>
        <taxon>Ascomycota</taxon>
        <taxon>Pezizomycotina</taxon>
        <taxon>Leotiomycetes</taxon>
        <taxon>Helotiales</taxon>
        <taxon>Mollisiaceae</taxon>
        <taxon>Mollisia</taxon>
    </lineage>
</organism>
<dbReference type="Gene3D" id="4.10.240.10">
    <property type="entry name" value="Zn(2)-C6 fungal-type DNA-binding domain"/>
    <property type="match status" value="1"/>
</dbReference>
<gene>
    <name evidence="3" type="ORF">LY89DRAFT_705124</name>
</gene>
<dbReference type="SMART" id="SM00066">
    <property type="entry name" value="GAL4"/>
    <property type="match status" value="1"/>
</dbReference>
<evidence type="ECO:0000313" key="4">
    <source>
        <dbReference type="Proteomes" id="UP000070700"/>
    </source>
</evidence>
<name>A0A194XMH9_MOLSC</name>
<dbReference type="GO" id="GO:0000981">
    <property type="term" value="F:DNA-binding transcription factor activity, RNA polymerase II-specific"/>
    <property type="evidence" value="ECO:0007669"/>
    <property type="project" value="InterPro"/>
</dbReference>
<dbReference type="Pfam" id="PF00172">
    <property type="entry name" value="Zn_clus"/>
    <property type="match status" value="1"/>
</dbReference>
<evidence type="ECO:0000313" key="3">
    <source>
        <dbReference type="EMBL" id="KUJ21299.1"/>
    </source>
</evidence>